<organism evidence="1 2">
    <name type="scientific">Candidatus Methylospira mobilis</name>
    <dbReference type="NCBI Taxonomy" id="1808979"/>
    <lineage>
        <taxon>Bacteria</taxon>
        <taxon>Pseudomonadati</taxon>
        <taxon>Pseudomonadota</taxon>
        <taxon>Gammaproteobacteria</taxon>
        <taxon>Methylococcales</taxon>
        <taxon>Methylococcaceae</taxon>
        <taxon>Candidatus Methylospira</taxon>
    </lineage>
</organism>
<sequence>MLICRVFLRRRVIDRCVGSFMIIRNRCVLLSAMLLSACSSTPLAPVAESVIKPDSVRIVPIDRAGCDYQVGCDYLGEVTGERGSSWVWWTGDAEREADARNEMKAAAAKLGADTIQVVRPRAGQAAGAEQADGIYTGIAYRCKKK</sequence>
<dbReference type="InterPro" id="IPR025294">
    <property type="entry name" value="DUF4156"/>
</dbReference>
<dbReference type="OrthoDB" id="8565002at2"/>
<gene>
    <name evidence="1" type="ORF">F6R98_02165</name>
</gene>
<dbReference type="AlphaFoldDB" id="A0A5Q0BCI9"/>
<keyword evidence="2" id="KW-1185">Reference proteome</keyword>
<protein>
    <submittedName>
        <fullName evidence="1">DUF4156 domain-containing protein</fullName>
    </submittedName>
</protein>
<dbReference type="KEGG" id="mmob:F6R98_02165"/>
<proteinExistence type="predicted"/>
<accession>A0A5Q0BCI9</accession>
<evidence type="ECO:0000313" key="2">
    <source>
        <dbReference type="Proteomes" id="UP000325755"/>
    </source>
</evidence>
<evidence type="ECO:0000313" key="1">
    <source>
        <dbReference type="EMBL" id="QFY41575.1"/>
    </source>
</evidence>
<name>A0A5Q0BCI9_9GAMM</name>
<reference evidence="1 2" key="1">
    <citation type="submission" date="2019-09" db="EMBL/GenBank/DDBJ databases">
        <title>Ecophysiology of the spiral-shaped methanotroph Methylospira mobilis as revealed by the complete genome sequence.</title>
        <authorList>
            <person name="Oshkin I.Y."/>
            <person name="Dedysh S.N."/>
            <person name="Miroshnikov K."/>
            <person name="Danilova O.V."/>
            <person name="Hakobyan A."/>
            <person name="Liesack W."/>
        </authorList>
    </citation>
    <scope>NUCLEOTIDE SEQUENCE [LARGE SCALE GENOMIC DNA]</scope>
    <source>
        <strain evidence="1 2">Shm1</strain>
    </source>
</reference>
<dbReference type="Pfam" id="PF13698">
    <property type="entry name" value="DUF4156"/>
    <property type="match status" value="1"/>
</dbReference>
<dbReference type="InParanoid" id="A0A5Q0BCI9"/>
<dbReference type="EMBL" id="CP044205">
    <property type="protein sequence ID" value="QFY41575.1"/>
    <property type="molecule type" value="Genomic_DNA"/>
</dbReference>
<dbReference type="Proteomes" id="UP000325755">
    <property type="component" value="Chromosome"/>
</dbReference>